<accession>A0ABR2V559</accession>
<feature type="domain" description="GH16" evidence="2">
    <location>
        <begin position="14"/>
        <end position="294"/>
    </location>
</feature>
<gene>
    <name evidence="3" type="ORF">SUNI508_05591</name>
</gene>
<dbReference type="CDD" id="cd02182">
    <property type="entry name" value="GH16_Strep_laminarinase_like"/>
    <property type="match status" value="1"/>
</dbReference>
<feature type="signal peptide" evidence="1">
    <location>
        <begin position="1"/>
        <end position="18"/>
    </location>
</feature>
<comment type="caution">
    <text evidence="3">The sequence shown here is derived from an EMBL/GenBank/DDBJ whole genome shotgun (WGS) entry which is preliminary data.</text>
</comment>
<sequence>MGLLQSLVSLTALLSTAGAVVPAISGYTVTWSDDFTGGTNAPPSSSNWITDTGTSYPGGPANWGTGEVQTYTSSVANLRQTGRGFLEIVALKSSAGQWTSGRIETQRKDFMAKAGGAMRIQARLALPSVKQPAGYWPAFWALGAAYRGNYTNWPFVGEFDIMESVNGVNKAYATLHCDTNPGGACNEPNGLGSNLACSGTACQGNFHIYTLEVDRTSSTEAVRWYLDGTQFWQVTQSQVPSSVWNQVVHNPVFILLDLAMGGSFPTGVYGASTPLSTTTSGGVFTVDYVAVYNK</sequence>
<dbReference type="InterPro" id="IPR000757">
    <property type="entry name" value="Beta-glucanase-like"/>
</dbReference>
<dbReference type="InterPro" id="IPR013320">
    <property type="entry name" value="ConA-like_dom_sf"/>
</dbReference>
<organism evidence="3 4">
    <name type="scientific">Seiridium unicorne</name>
    <dbReference type="NCBI Taxonomy" id="138068"/>
    <lineage>
        <taxon>Eukaryota</taxon>
        <taxon>Fungi</taxon>
        <taxon>Dikarya</taxon>
        <taxon>Ascomycota</taxon>
        <taxon>Pezizomycotina</taxon>
        <taxon>Sordariomycetes</taxon>
        <taxon>Xylariomycetidae</taxon>
        <taxon>Amphisphaeriales</taxon>
        <taxon>Sporocadaceae</taxon>
        <taxon>Seiridium</taxon>
    </lineage>
</organism>
<evidence type="ECO:0000256" key="1">
    <source>
        <dbReference type="SAM" id="SignalP"/>
    </source>
</evidence>
<evidence type="ECO:0000313" key="4">
    <source>
        <dbReference type="Proteomes" id="UP001408356"/>
    </source>
</evidence>
<proteinExistence type="predicted"/>
<dbReference type="Proteomes" id="UP001408356">
    <property type="component" value="Unassembled WGS sequence"/>
</dbReference>
<evidence type="ECO:0000259" key="2">
    <source>
        <dbReference type="PROSITE" id="PS51762"/>
    </source>
</evidence>
<name>A0ABR2V559_9PEZI</name>
<dbReference type="Pfam" id="PF26113">
    <property type="entry name" value="GH16_XgeA"/>
    <property type="match status" value="1"/>
</dbReference>
<dbReference type="GO" id="GO:0016787">
    <property type="term" value="F:hydrolase activity"/>
    <property type="evidence" value="ECO:0007669"/>
    <property type="project" value="UniProtKB-KW"/>
</dbReference>
<dbReference type="PROSITE" id="PS51762">
    <property type="entry name" value="GH16_2"/>
    <property type="match status" value="1"/>
</dbReference>
<dbReference type="Gene3D" id="2.60.120.200">
    <property type="match status" value="1"/>
</dbReference>
<dbReference type="SUPFAM" id="SSF49899">
    <property type="entry name" value="Concanavalin A-like lectins/glucanases"/>
    <property type="match status" value="1"/>
</dbReference>
<dbReference type="InterPro" id="IPR050546">
    <property type="entry name" value="Glycosyl_Hydrlase_16"/>
</dbReference>
<feature type="chain" id="PRO_5045241115" evidence="1">
    <location>
        <begin position="19"/>
        <end position="294"/>
    </location>
</feature>
<reference evidence="3 4" key="1">
    <citation type="journal article" date="2024" name="J. Plant Pathol.">
        <title>Sequence and assembly of the genome of Seiridium unicorne, isolate CBS 538.82, causal agent of cypress canker disease.</title>
        <authorList>
            <person name="Scali E."/>
            <person name="Rocca G.D."/>
            <person name="Danti R."/>
            <person name="Garbelotto M."/>
            <person name="Barberini S."/>
            <person name="Baroncelli R."/>
            <person name="Emiliani G."/>
        </authorList>
    </citation>
    <scope>NUCLEOTIDE SEQUENCE [LARGE SCALE GENOMIC DNA]</scope>
    <source>
        <strain evidence="3 4">BM-138-508</strain>
    </source>
</reference>
<keyword evidence="4" id="KW-1185">Reference proteome</keyword>
<dbReference type="EMBL" id="JARVKF010000168">
    <property type="protein sequence ID" value="KAK9421661.1"/>
    <property type="molecule type" value="Genomic_DNA"/>
</dbReference>
<evidence type="ECO:0000313" key="3">
    <source>
        <dbReference type="EMBL" id="KAK9421661.1"/>
    </source>
</evidence>
<keyword evidence="1" id="KW-0732">Signal</keyword>
<keyword evidence="3" id="KW-0378">Hydrolase</keyword>
<dbReference type="PANTHER" id="PTHR10963:SF60">
    <property type="entry name" value="GRAM-NEGATIVE BACTERIA-BINDING PROTEIN 1-RELATED"/>
    <property type="match status" value="1"/>
</dbReference>
<dbReference type="PANTHER" id="PTHR10963">
    <property type="entry name" value="GLYCOSYL HYDROLASE-RELATED"/>
    <property type="match status" value="1"/>
</dbReference>
<protein>
    <submittedName>
        <fullName evidence="3">Family 16 glycosyl hydrolase</fullName>
    </submittedName>
</protein>